<proteinExistence type="predicted"/>
<dbReference type="InterPro" id="IPR035616">
    <property type="entry name" value="MvaT_DBD"/>
</dbReference>
<dbReference type="EMBL" id="CP000926">
    <property type="protein sequence ID" value="ABY97537.1"/>
    <property type="molecule type" value="Genomic_DNA"/>
</dbReference>
<dbReference type="CDD" id="cd16170">
    <property type="entry name" value="MvaT_DBD"/>
    <property type="match status" value="1"/>
</dbReference>
<dbReference type="eggNOG" id="ENOG50337XI">
    <property type="taxonomic scope" value="Bacteria"/>
</dbReference>
<feature type="domain" description="MvaT DNA-binding" evidence="1">
    <location>
        <begin position="99"/>
        <end position="135"/>
    </location>
</feature>
<dbReference type="Pfam" id="PF22055">
    <property type="entry name" value="MvaT_DBD"/>
    <property type="match status" value="1"/>
</dbReference>
<organism evidence="2 3">
    <name type="scientific">Pseudomonas putida (strain GB-1)</name>
    <dbReference type="NCBI Taxonomy" id="76869"/>
    <lineage>
        <taxon>Bacteria</taxon>
        <taxon>Pseudomonadati</taxon>
        <taxon>Pseudomonadota</taxon>
        <taxon>Gammaproteobacteria</taxon>
        <taxon>Pseudomonadales</taxon>
        <taxon>Pseudomonadaceae</taxon>
        <taxon>Pseudomonas</taxon>
    </lineage>
</organism>
<protein>
    <recommendedName>
        <fullName evidence="1">MvaT DNA-binding domain-containing protein</fullName>
    </recommendedName>
</protein>
<evidence type="ECO:0000259" key="1">
    <source>
        <dbReference type="Pfam" id="PF22055"/>
    </source>
</evidence>
<gene>
    <name evidence="2" type="ordered locus">PputGB1_1634</name>
</gene>
<dbReference type="NCBIfam" id="NF041859">
    <property type="entry name" value="silencer_MvaTU"/>
    <property type="match status" value="1"/>
</dbReference>
<dbReference type="HOGENOM" id="CLU_164762_0_0_6"/>
<evidence type="ECO:0000313" key="3">
    <source>
        <dbReference type="Proteomes" id="UP000002157"/>
    </source>
</evidence>
<accession>B0KGB6</accession>
<sequence>MRIVVSSVDISERINPMSRLVEFRKLEQTLAAQLADLENMKSDQGLQKEIEFEKKLRTLLKEYGYSLRDIISILDPQAARRAPAPAAQKTTQRKARQVKIYKNPHNGEVIETKGGNHKLLKEWKQEHGSQEVESWASY</sequence>
<evidence type="ECO:0000313" key="2">
    <source>
        <dbReference type="EMBL" id="ABY97537.1"/>
    </source>
</evidence>
<dbReference type="KEGG" id="ppg:PputGB1_1634"/>
<dbReference type="Proteomes" id="UP000002157">
    <property type="component" value="Chromosome"/>
</dbReference>
<name>B0KGB6_PSEPG</name>
<reference evidence="2 3" key="1">
    <citation type="submission" date="2008-01" db="EMBL/GenBank/DDBJ databases">
        <title>Complete sequence of Pseudomonas putida GB-1.</title>
        <authorList>
            <consortium name="US DOE Joint Genome Institute"/>
            <person name="Copeland A."/>
            <person name="Lucas S."/>
            <person name="Lapidus A."/>
            <person name="Barry K."/>
            <person name="Glavina del Rio T."/>
            <person name="Dalin E."/>
            <person name="Tice H."/>
            <person name="Pitluck S."/>
            <person name="Bruce D."/>
            <person name="Goodwin L."/>
            <person name="Chertkov O."/>
            <person name="Brettin T."/>
            <person name="Detter J.C."/>
            <person name="Han C."/>
            <person name="Kuske C.R."/>
            <person name="Schmutz J."/>
            <person name="Larimer F."/>
            <person name="Land M."/>
            <person name="Hauser L."/>
            <person name="Kyrpides N."/>
            <person name="Kim E."/>
            <person name="McCarthy J.K."/>
            <person name="Richardson P."/>
        </authorList>
    </citation>
    <scope>NUCLEOTIDE SEQUENCE [LARGE SCALE GENOMIC DNA]</scope>
    <source>
        <strain evidence="2 3">GB-1</strain>
    </source>
</reference>
<dbReference type="AlphaFoldDB" id="B0KGB6"/>